<dbReference type="CDD" id="cd00081">
    <property type="entry name" value="Hint"/>
    <property type="match status" value="1"/>
</dbReference>
<proteinExistence type="predicted"/>
<dbReference type="SMART" id="SM00306">
    <property type="entry name" value="HintN"/>
    <property type="match status" value="1"/>
</dbReference>
<gene>
    <name evidence="3" type="ORF">F9K24_09440</name>
</gene>
<dbReference type="InterPro" id="IPR006141">
    <property type="entry name" value="Intein_N"/>
</dbReference>
<evidence type="ECO:0000313" key="3">
    <source>
        <dbReference type="EMBL" id="KAB2932593.1"/>
    </source>
</evidence>
<dbReference type="InterPro" id="IPR003587">
    <property type="entry name" value="Hint_dom_N"/>
</dbReference>
<name>A0A833LYF6_9LEPT</name>
<dbReference type="PROSITE" id="PS50817">
    <property type="entry name" value="INTEIN_N_TER"/>
    <property type="match status" value="1"/>
</dbReference>
<dbReference type="Proteomes" id="UP000460298">
    <property type="component" value="Unassembled WGS sequence"/>
</dbReference>
<dbReference type="Gene3D" id="2.170.16.10">
    <property type="entry name" value="Hedgehog/Intein (Hint) domain"/>
    <property type="match status" value="1"/>
</dbReference>
<dbReference type="SMART" id="SM00305">
    <property type="entry name" value="HintC"/>
    <property type="match status" value="1"/>
</dbReference>
<feature type="domain" description="Hint" evidence="1">
    <location>
        <begin position="109"/>
        <end position="153"/>
    </location>
</feature>
<accession>A0A833LYF6</accession>
<dbReference type="NCBIfam" id="TIGR01443">
    <property type="entry name" value="intein_Cterm"/>
    <property type="match status" value="1"/>
</dbReference>
<dbReference type="InterPro" id="IPR030934">
    <property type="entry name" value="Intein_C"/>
</dbReference>
<dbReference type="AlphaFoldDB" id="A0A833LYF6"/>
<feature type="domain" description="Hint" evidence="2">
    <location>
        <begin position="3"/>
        <end position="87"/>
    </location>
</feature>
<evidence type="ECO:0000259" key="1">
    <source>
        <dbReference type="SMART" id="SM00305"/>
    </source>
</evidence>
<dbReference type="GO" id="GO:0016539">
    <property type="term" value="P:intein-mediated protein splicing"/>
    <property type="evidence" value="ECO:0007669"/>
    <property type="project" value="InterPro"/>
</dbReference>
<dbReference type="EMBL" id="WBUI01000008">
    <property type="protein sequence ID" value="KAB2932593.1"/>
    <property type="molecule type" value="Genomic_DNA"/>
</dbReference>
<evidence type="ECO:0000313" key="4">
    <source>
        <dbReference type="Proteomes" id="UP000460298"/>
    </source>
</evidence>
<sequence>MKTPSGYRNIEDIRAGDKVLSYNEHTKRLEVQTVAQTFIRKTDRIYTLVYDTGTKLQTTATHPFYIEGKGWVKAADLHIGDDSLLSREVSQLDVYGGARLQNVSYRQSKQGVIVGITVEDRAETVYNFEVNETHTYLVGESDVVVHNSPPEYREMPTIVVRGERMPAEASMVQAGGGKWHIGERLSNLFNGDCFMCTSGQEALTDLINHSNSEVYIRLPDGSSVERVGGREQIVLRGSDGKVIMKLSGNADLQHLIENSGGTSQINETKGTMNLVENAVSTYYSRFKGQGGQAEARNEYDSGSFNYARINQVLTDYDAIDTIAEAHLRYGDSFREHLPLDLQDRAIINSKGEADLRGLECAASSTVHYLKSLGIIRPDMSRAEVERAYTNMHSNPGKDPNLDRPNTISSEFDSNLRFKKPGVNKETAAAWANTLRDNDWAKLTGASNYNYTGVSVPRSEVLQTIQNGELLRMTKDAGTAATHFVAGKGSSDGFITYDDSLFAKESDPTKLTKKFSDFWKIERTRRK</sequence>
<dbReference type="SUPFAM" id="SSF51294">
    <property type="entry name" value="Hedgehog/intein (Hint) domain"/>
    <property type="match status" value="1"/>
</dbReference>
<comment type="caution">
    <text evidence="3">The sequence shown here is derived from an EMBL/GenBank/DDBJ whole genome shotgun (WGS) entry which is preliminary data.</text>
</comment>
<dbReference type="InterPro" id="IPR036844">
    <property type="entry name" value="Hint_dom_sf"/>
</dbReference>
<dbReference type="InterPro" id="IPR003586">
    <property type="entry name" value="Hint_dom_C"/>
</dbReference>
<evidence type="ECO:0000259" key="2">
    <source>
        <dbReference type="SMART" id="SM00306"/>
    </source>
</evidence>
<organism evidence="3 4">
    <name type="scientific">Leptonema illini</name>
    <dbReference type="NCBI Taxonomy" id="183"/>
    <lineage>
        <taxon>Bacteria</taxon>
        <taxon>Pseudomonadati</taxon>
        <taxon>Spirochaetota</taxon>
        <taxon>Spirochaetia</taxon>
        <taxon>Leptospirales</taxon>
        <taxon>Leptospiraceae</taxon>
        <taxon>Leptonema</taxon>
    </lineage>
</organism>
<protein>
    <recommendedName>
        <fullName evidence="5">Intein C-terminal splicing domain-containing protein</fullName>
    </recommendedName>
</protein>
<reference evidence="3 4" key="1">
    <citation type="submission" date="2019-10" db="EMBL/GenBank/DDBJ databases">
        <title>Extracellular Electron Transfer in a Candidatus Methanoperedens spp. Enrichment Culture.</title>
        <authorList>
            <person name="Berger S."/>
            <person name="Rangel Shaw D."/>
            <person name="Berben T."/>
            <person name="In 'T Zandt M."/>
            <person name="Frank J."/>
            <person name="Reimann J."/>
            <person name="Jetten M.S.M."/>
            <person name="Welte C.U."/>
        </authorList>
    </citation>
    <scope>NUCLEOTIDE SEQUENCE [LARGE SCALE GENOMIC DNA]</scope>
    <source>
        <strain evidence="3">SB12</strain>
    </source>
</reference>
<dbReference type="Pfam" id="PF07591">
    <property type="entry name" value="PT-HINT"/>
    <property type="match status" value="1"/>
</dbReference>
<evidence type="ECO:0008006" key="5">
    <source>
        <dbReference type="Google" id="ProtNLM"/>
    </source>
</evidence>
<dbReference type="PROSITE" id="PS50818">
    <property type="entry name" value="INTEIN_C_TER"/>
    <property type="match status" value="1"/>
</dbReference>